<evidence type="ECO:0000256" key="2">
    <source>
        <dbReference type="ARBA" id="ARBA00012251"/>
    </source>
</evidence>
<evidence type="ECO:0000313" key="12">
    <source>
        <dbReference type="Proteomes" id="UP000215453"/>
    </source>
</evidence>
<dbReference type="PANTHER" id="PTHR11685">
    <property type="entry name" value="RBR FAMILY RING FINGER AND IBR DOMAIN-CONTAINING"/>
    <property type="match status" value="1"/>
</dbReference>
<evidence type="ECO:0000256" key="6">
    <source>
        <dbReference type="ARBA" id="ARBA00022771"/>
    </source>
</evidence>
<accession>A0A1Y6LT84</accession>
<keyword evidence="7" id="KW-0833">Ubl conjugation pathway</keyword>
<evidence type="ECO:0000256" key="8">
    <source>
        <dbReference type="ARBA" id="ARBA00022833"/>
    </source>
</evidence>
<evidence type="ECO:0000256" key="4">
    <source>
        <dbReference type="ARBA" id="ARBA00022723"/>
    </source>
</evidence>
<evidence type="ECO:0000256" key="7">
    <source>
        <dbReference type="ARBA" id="ARBA00022786"/>
    </source>
</evidence>
<dbReference type="PROSITE" id="PS51873">
    <property type="entry name" value="TRIAD"/>
    <property type="match status" value="1"/>
</dbReference>
<evidence type="ECO:0000313" key="11">
    <source>
        <dbReference type="EMBL" id="SMY26829.1"/>
    </source>
</evidence>
<dbReference type="InterPro" id="IPR002867">
    <property type="entry name" value="IBR_dom"/>
</dbReference>
<proteinExistence type="predicted"/>
<dbReference type="EMBL" id="LT882683">
    <property type="protein sequence ID" value="SMY26829.1"/>
    <property type="molecule type" value="Genomic_DNA"/>
</dbReference>
<dbReference type="GO" id="GO:0016567">
    <property type="term" value="P:protein ubiquitination"/>
    <property type="evidence" value="ECO:0007669"/>
    <property type="project" value="InterPro"/>
</dbReference>
<dbReference type="GO" id="GO:0061630">
    <property type="term" value="F:ubiquitin protein ligase activity"/>
    <property type="evidence" value="ECO:0007669"/>
    <property type="project" value="UniProtKB-EC"/>
</dbReference>
<comment type="catalytic activity">
    <reaction evidence="1">
        <text>[E2 ubiquitin-conjugating enzyme]-S-ubiquitinyl-L-cysteine + [acceptor protein]-L-lysine = [E2 ubiquitin-conjugating enzyme]-L-cysteine + [acceptor protein]-N(6)-ubiquitinyl-L-lysine.</text>
        <dbReference type="EC" id="2.3.2.31"/>
    </reaction>
</comment>
<dbReference type="SUPFAM" id="SSF57850">
    <property type="entry name" value="RING/U-box"/>
    <property type="match status" value="1"/>
</dbReference>
<protein>
    <recommendedName>
        <fullName evidence="2">RBR-type E3 ubiquitin transferase</fullName>
        <ecNumber evidence="2">2.3.2.31</ecNumber>
    </recommendedName>
</protein>
<dbReference type="EC" id="2.3.2.31" evidence="2"/>
<evidence type="ECO:0000256" key="9">
    <source>
        <dbReference type="SAM" id="MobiDB-lite"/>
    </source>
</evidence>
<evidence type="ECO:0000256" key="1">
    <source>
        <dbReference type="ARBA" id="ARBA00001798"/>
    </source>
</evidence>
<dbReference type="Proteomes" id="UP000215453">
    <property type="component" value="Chromosome 8"/>
</dbReference>
<dbReference type="Pfam" id="PF01485">
    <property type="entry name" value="IBR"/>
    <property type="match status" value="1"/>
</dbReference>
<name>A0A1Y6LT84_ZYMTR</name>
<feature type="domain" description="RING-type" evidence="10">
    <location>
        <begin position="13"/>
        <end position="235"/>
    </location>
</feature>
<keyword evidence="4" id="KW-0479">Metal-binding</keyword>
<dbReference type="InterPro" id="IPR044066">
    <property type="entry name" value="TRIAD_supradom"/>
</dbReference>
<dbReference type="InterPro" id="IPR031127">
    <property type="entry name" value="E3_UB_ligase_RBR"/>
</dbReference>
<sequence length="275" mass="31117">MSAPPPPPPPAPPRWQCKICWEDDVDDKTFIVNDPMCKDCIRVHAFERALKLENKFPPQWEGELVDMDDFRHLPDDDYMRRYERRVFELSFPVPERIYCGHPDRGRPEPAFFIGQRQPDTDQVCHRCSICGQYACMTCGKIVTENGGGQEEKIQHDCNPHAEEEFQAQSLSSMEIGVQYQECPNVNCQRPLNKDGGCNEVACECGTHYCYTCGVELQPPYADHWDWYGGGCQQSGPRRRRSSEEVSFDDGRSGVLPQTILQAAGGAPAAWHSAAT</sequence>
<evidence type="ECO:0000256" key="3">
    <source>
        <dbReference type="ARBA" id="ARBA00022679"/>
    </source>
</evidence>
<keyword evidence="8" id="KW-0862">Zinc</keyword>
<dbReference type="Gene3D" id="1.20.120.1750">
    <property type="match status" value="1"/>
</dbReference>
<dbReference type="GO" id="GO:0008270">
    <property type="term" value="F:zinc ion binding"/>
    <property type="evidence" value="ECO:0007669"/>
    <property type="project" value="UniProtKB-KW"/>
</dbReference>
<evidence type="ECO:0000256" key="5">
    <source>
        <dbReference type="ARBA" id="ARBA00022737"/>
    </source>
</evidence>
<keyword evidence="5" id="KW-0677">Repeat</keyword>
<keyword evidence="3" id="KW-0808">Transferase</keyword>
<gene>
    <name evidence="11" type="ORF">ZT1A5_G8273</name>
</gene>
<organism evidence="11 12">
    <name type="scientific">Zymoseptoria tritici ST99CH_1A5</name>
    <dbReference type="NCBI Taxonomy" id="1276529"/>
    <lineage>
        <taxon>Eukaryota</taxon>
        <taxon>Fungi</taxon>
        <taxon>Dikarya</taxon>
        <taxon>Ascomycota</taxon>
        <taxon>Pezizomycotina</taxon>
        <taxon>Dothideomycetes</taxon>
        <taxon>Dothideomycetidae</taxon>
        <taxon>Mycosphaerellales</taxon>
        <taxon>Mycosphaerellaceae</taxon>
        <taxon>Zymoseptoria</taxon>
    </lineage>
</organism>
<dbReference type="AlphaFoldDB" id="A0A1Y6LT84"/>
<reference evidence="11 12" key="1">
    <citation type="submission" date="2016-10" db="EMBL/GenBank/DDBJ databases">
        <authorList>
            <person name="Varghese N."/>
        </authorList>
    </citation>
    <scope>NUCLEOTIDE SEQUENCE [LARGE SCALE GENOMIC DNA]</scope>
</reference>
<keyword evidence="6" id="KW-0863">Zinc-finger</keyword>
<feature type="region of interest" description="Disordered" evidence="9">
    <location>
        <begin position="234"/>
        <end position="253"/>
    </location>
</feature>
<evidence type="ECO:0000259" key="10">
    <source>
        <dbReference type="PROSITE" id="PS51873"/>
    </source>
</evidence>